<protein>
    <submittedName>
        <fullName evidence="6">Twin-arginine protein secretion pathway component TatC</fullName>
    </submittedName>
</protein>
<evidence type="ECO:0000256" key="3">
    <source>
        <dbReference type="ARBA" id="ARBA00022989"/>
    </source>
</evidence>
<dbReference type="GO" id="GO:0033281">
    <property type="term" value="C:TAT protein transport complex"/>
    <property type="evidence" value="ECO:0007669"/>
    <property type="project" value="TreeGrafter"/>
</dbReference>
<dbReference type="InterPro" id="IPR002033">
    <property type="entry name" value="TatC"/>
</dbReference>
<dbReference type="PRINTS" id="PR01840">
    <property type="entry name" value="TATCFAMILY"/>
</dbReference>
<evidence type="ECO:0000256" key="5">
    <source>
        <dbReference type="SAM" id="Phobius"/>
    </source>
</evidence>
<comment type="caution">
    <text evidence="6">The sequence shown here is derived from an EMBL/GenBank/DDBJ whole genome shotgun (WGS) entry which is preliminary data.</text>
</comment>
<dbReference type="PANTHER" id="PTHR30371">
    <property type="entry name" value="SEC-INDEPENDENT PROTEIN TRANSLOCASE PROTEIN TATC"/>
    <property type="match status" value="1"/>
</dbReference>
<feature type="transmembrane region" description="Helical" evidence="5">
    <location>
        <begin position="22"/>
        <end position="48"/>
    </location>
</feature>
<feature type="transmembrane region" description="Helical" evidence="5">
    <location>
        <begin position="111"/>
        <end position="141"/>
    </location>
</feature>
<dbReference type="GO" id="GO:0009977">
    <property type="term" value="F:proton motive force dependent protein transmembrane transporter activity"/>
    <property type="evidence" value="ECO:0007669"/>
    <property type="project" value="TreeGrafter"/>
</dbReference>
<gene>
    <name evidence="6" type="ORF">OD816_000791</name>
</gene>
<keyword evidence="4 5" id="KW-0472">Membrane</keyword>
<dbReference type="EMBL" id="JAPHEG010000003">
    <property type="protein sequence ID" value="MDF2953546.1"/>
    <property type="molecule type" value="Genomic_DNA"/>
</dbReference>
<organism evidence="6 7">
    <name type="scientific">Candidatus Thermodesulfobacterium syntrophicum</name>
    <dbReference type="NCBI Taxonomy" id="3060442"/>
    <lineage>
        <taxon>Bacteria</taxon>
        <taxon>Pseudomonadati</taxon>
        <taxon>Thermodesulfobacteriota</taxon>
        <taxon>Thermodesulfobacteria</taxon>
        <taxon>Thermodesulfobacteriales</taxon>
        <taxon>Thermodesulfobacteriaceae</taxon>
        <taxon>Thermodesulfobacterium</taxon>
    </lineage>
</organism>
<name>A0AAE3TEJ7_9BACT</name>
<keyword evidence="2 5" id="KW-0812">Transmembrane</keyword>
<evidence type="ECO:0000256" key="4">
    <source>
        <dbReference type="ARBA" id="ARBA00023136"/>
    </source>
</evidence>
<proteinExistence type="predicted"/>
<feature type="transmembrane region" description="Helical" evidence="5">
    <location>
        <begin position="191"/>
        <end position="207"/>
    </location>
</feature>
<comment type="subcellular location">
    <subcellularLocation>
        <location evidence="1">Membrane</location>
        <topology evidence="1">Multi-pass membrane protein</topology>
    </subcellularLocation>
</comment>
<dbReference type="PANTHER" id="PTHR30371:SF0">
    <property type="entry name" value="SEC-INDEPENDENT PROTEIN TRANSLOCASE PROTEIN TATC, CHLOROPLASTIC-RELATED"/>
    <property type="match status" value="1"/>
</dbReference>
<dbReference type="Proteomes" id="UP001144110">
    <property type="component" value="Unassembled WGS sequence"/>
</dbReference>
<dbReference type="Pfam" id="PF00902">
    <property type="entry name" value="TatC"/>
    <property type="match status" value="1"/>
</dbReference>
<evidence type="ECO:0000313" key="6">
    <source>
        <dbReference type="EMBL" id="MDF2953546.1"/>
    </source>
</evidence>
<evidence type="ECO:0000256" key="2">
    <source>
        <dbReference type="ARBA" id="ARBA00022692"/>
    </source>
</evidence>
<keyword evidence="3 5" id="KW-1133">Transmembrane helix</keyword>
<accession>A0AAE3TEJ7</accession>
<dbReference type="GO" id="GO:0043953">
    <property type="term" value="P:protein transport by the Tat complex"/>
    <property type="evidence" value="ECO:0007669"/>
    <property type="project" value="TreeGrafter"/>
</dbReference>
<sequence>MKRILFPKIFAVDALSRIRREIILYIVVFFILWIFLFFLFPYIFPYLMFPYFEILKGQPLVFTSLEEALFVLLRASFYLALTISLPLLLIRLWKAVSQEFFEPEKVFFRKLFLISFFLGIVGILVGYFLFIPVFLKILLFFGRNFEANLKINYFLFFILRVLLFSVFIFQIPLFFALLIKEELITQEFYKKRRLYFLGFFYVLSLFLSPTDLFIQLLLTLCFFLFFKLAFIIAKLLQ</sequence>
<dbReference type="AlphaFoldDB" id="A0AAE3TEJ7"/>
<reference evidence="6" key="1">
    <citation type="submission" date="2022-11" db="EMBL/GenBank/DDBJ databases">
        <title>Candidatus Alkanophaga archaea from heated hydrothermal vent sediment oxidize petroleum alkanes.</title>
        <authorList>
            <person name="Zehnle H."/>
            <person name="Laso-Perez R."/>
            <person name="Lipp J."/>
            <person name="Teske A."/>
            <person name="Wegener G."/>
        </authorList>
    </citation>
    <scope>NUCLEOTIDE SEQUENCE</scope>
    <source>
        <strain evidence="6">MCA70</strain>
    </source>
</reference>
<evidence type="ECO:0000313" key="7">
    <source>
        <dbReference type="Proteomes" id="UP001144110"/>
    </source>
</evidence>
<feature type="transmembrane region" description="Helical" evidence="5">
    <location>
        <begin position="153"/>
        <end position="179"/>
    </location>
</feature>
<feature type="transmembrane region" description="Helical" evidence="5">
    <location>
        <begin position="68"/>
        <end position="90"/>
    </location>
</feature>
<evidence type="ECO:0000256" key="1">
    <source>
        <dbReference type="ARBA" id="ARBA00004141"/>
    </source>
</evidence>
<feature type="transmembrane region" description="Helical" evidence="5">
    <location>
        <begin position="213"/>
        <end position="236"/>
    </location>
</feature>
<dbReference type="GO" id="GO:0065002">
    <property type="term" value="P:intracellular protein transmembrane transport"/>
    <property type="evidence" value="ECO:0007669"/>
    <property type="project" value="TreeGrafter"/>
</dbReference>